<dbReference type="GO" id="GO:0008758">
    <property type="term" value="F:UDP-2,3-diacylglucosamine hydrolase activity"/>
    <property type="evidence" value="ECO:0007669"/>
    <property type="project" value="UniProtKB-UniRule"/>
</dbReference>
<dbReference type="Pfam" id="PF00149">
    <property type="entry name" value="Metallophos"/>
    <property type="match status" value="1"/>
</dbReference>
<keyword evidence="3 10" id="KW-0997">Cell inner membrane</keyword>
<evidence type="ECO:0000256" key="2">
    <source>
        <dbReference type="ARBA" id="ARBA00022516"/>
    </source>
</evidence>
<sequence length="247" mass="27341">MLQAGADWRRIDFLSDLHLSPETPATLAALESHLQETTAEAVILLGDIFEVWVGDDGRFEGFEAQVLGLLRAASQRLQLFFMAGNRDFLLGPAMLTDAGMQGLADPTVLIAFGERWLLSHGDALCLSDQAYQAFRKQVRNPAWQAQFLAQPLAARRAIARQMRDGSKAQQAEISEYADLDTAACIAWLQASGCKTLIHGHTHRPAVHELGPPGLRRQVLSDWDLEAEVPRAELLRLRQAGLRRIQLA</sequence>
<feature type="binding site" evidence="10">
    <location>
        <position position="120"/>
    </location>
    <ligand>
        <name>Mn(2+)</name>
        <dbReference type="ChEBI" id="CHEBI:29035"/>
        <label>2</label>
    </ligand>
</feature>
<evidence type="ECO:0000313" key="12">
    <source>
        <dbReference type="EMBL" id="MBB4841874.1"/>
    </source>
</evidence>
<organism evidence="12 13">
    <name type="scientific">Roseateles oligotrophus</name>
    <dbReference type="NCBI Taxonomy" id="1769250"/>
    <lineage>
        <taxon>Bacteria</taxon>
        <taxon>Pseudomonadati</taxon>
        <taxon>Pseudomonadota</taxon>
        <taxon>Betaproteobacteria</taxon>
        <taxon>Burkholderiales</taxon>
        <taxon>Sphaerotilaceae</taxon>
        <taxon>Roseateles</taxon>
    </lineage>
</organism>
<evidence type="ECO:0000313" key="13">
    <source>
        <dbReference type="Proteomes" id="UP000562027"/>
    </source>
</evidence>
<feature type="binding site" evidence="10">
    <location>
        <position position="85"/>
    </location>
    <ligand>
        <name>Mn(2+)</name>
        <dbReference type="ChEBI" id="CHEBI:29035"/>
        <label>2</label>
    </ligand>
</feature>
<dbReference type="PANTHER" id="PTHR34990:SF1">
    <property type="entry name" value="UDP-2,3-DIACYLGLUCOSAMINE HYDROLASE"/>
    <property type="match status" value="1"/>
</dbReference>
<dbReference type="InterPro" id="IPR043461">
    <property type="entry name" value="LpxH-like"/>
</dbReference>
<keyword evidence="7 10" id="KW-0443">Lipid metabolism</keyword>
<dbReference type="RefSeq" id="WP_348648638.1">
    <property type="nucleotide sequence ID" value="NZ_JACHLP010000001.1"/>
</dbReference>
<feature type="binding site" evidence="10">
    <location>
        <position position="169"/>
    </location>
    <ligand>
        <name>substrate</name>
    </ligand>
</feature>
<reference evidence="12 13" key="1">
    <citation type="submission" date="2020-08" db="EMBL/GenBank/DDBJ databases">
        <title>Functional genomics of gut bacteria from endangered species of beetles.</title>
        <authorList>
            <person name="Carlos-Shanley C."/>
        </authorList>
    </citation>
    <scope>NUCLEOTIDE SEQUENCE [LARGE SCALE GENOMIC DNA]</scope>
    <source>
        <strain evidence="12 13">S00239</strain>
    </source>
</reference>
<proteinExistence type="inferred from homology"/>
<feature type="binding site" evidence="10">
    <location>
        <position position="16"/>
    </location>
    <ligand>
        <name>Mn(2+)</name>
        <dbReference type="ChEBI" id="CHEBI:29035"/>
        <label>1</label>
    </ligand>
</feature>
<feature type="binding site" evidence="10">
    <location>
        <begin position="85"/>
        <end position="86"/>
    </location>
    <ligand>
        <name>substrate</name>
    </ligand>
</feature>
<comment type="caution">
    <text evidence="10">Lacks conserved residue(s) required for the propagation of feature annotation.</text>
</comment>
<comment type="function">
    <text evidence="10">Hydrolyzes the pyrophosphate bond of UDP-2,3-diacylglucosamine to yield 2,3-diacylglucosamine 1-phosphate (lipid X) and UMP by catalyzing the attack of water at the alpha-P atom. Involved in the biosynthesis of lipid A, a phosphorylated glycolipid that anchors the lipopolysaccharide to the outer membrane of the cell.</text>
</comment>
<feature type="binding site" evidence="10">
    <location>
        <position position="18"/>
    </location>
    <ligand>
        <name>Mn(2+)</name>
        <dbReference type="ChEBI" id="CHEBI:29035"/>
        <label>1</label>
    </ligand>
</feature>
<evidence type="ECO:0000256" key="10">
    <source>
        <dbReference type="HAMAP-Rule" id="MF_00575"/>
    </source>
</evidence>
<evidence type="ECO:0000256" key="5">
    <source>
        <dbReference type="ARBA" id="ARBA00022723"/>
    </source>
</evidence>
<dbReference type="SUPFAM" id="SSF56300">
    <property type="entry name" value="Metallo-dependent phosphatases"/>
    <property type="match status" value="1"/>
</dbReference>
<dbReference type="GO" id="GO:0019897">
    <property type="term" value="C:extrinsic component of plasma membrane"/>
    <property type="evidence" value="ECO:0007669"/>
    <property type="project" value="UniProtKB-UniRule"/>
</dbReference>
<dbReference type="GO" id="GO:0009245">
    <property type="term" value="P:lipid A biosynthetic process"/>
    <property type="evidence" value="ECO:0007669"/>
    <property type="project" value="UniProtKB-UniRule"/>
</dbReference>
<dbReference type="InterPro" id="IPR010138">
    <property type="entry name" value="UDP-diacylglucosamine_Hdrlase"/>
</dbReference>
<feature type="binding site" evidence="10">
    <location>
        <position position="200"/>
    </location>
    <ligand>
        <name>Mn(2+)</name>
        <dbReference type="ChEBI" id="CHEBI:29035"/>
        <label>2</label>
    </ligand>
</feature>
<dbReference type="HAMAP" id="MF_00575">
    <property type="entry name" value="LpxH"/>
    <property type="match status" value="1"/>
</dbReference>
<feature type="binding site" evidence="10">
    <location>
        <position position="47"/>
    </location>
    <ligand>
        <name>Mn(2+)</name>
        <dbReference type="ChEBI" id="CHEBI:29035"/>
        <label>1</label>
    </ligand>
</feature>
<dbReference type="AlphaFoldDB" id="A0A840L0C8"/>
<gene>
    <name evidence="10" type="primary">lpxH</name>
    <name evidence="12" type="ORF">HNP55_000369</name>
</gene>
<dbReference type="GO" id="GO:0005737">
    <property type="term" value="C:cytoplasm"/>
    <property type="evidence" value="ECO:0007669"/>
    <property type="project" value="InterPro"/>
</dbReference>
<keyword evidence="13" id="KW-1185">Reference proteome</keyword>
<keyword evidence="8 10" id="KW-0472">Membrane</keyword>
<dbReference type="EMBL" id="JACHLP010000001">
    <property type="protein sequence ID" value="MBB4841874.1"/>
    <property type="molecule type" value="Genomic_DNA"/>
</dbReference>
<comment type="subcellular location">
    <subcellularLocation>
        <location evidence="10">Cell inner membrane</location>
        <topology evidence="10">Peripheral membrane protein</topology>
        <orientation evidence="10">Cytoplasmic side</orientation>
    </subcellularLocation>
</comment>
<evidence type="ECO:0000256" key="4">
    <source>
        <dbReference type="ARBA" id="ARBA00022556"/>
    </source>
</evidence>
<dbReference type="NCBIfam" id="NF003743">
    <property type="entry name" value="PRK05340.1"/>
    <property type="match status" value="1"/>
</dbReference>
<evidence type="ECO:0000256" key="1">
    <source>
        <dbReference type="ARBA" id="ARBA00022475"/>
    </source>
</evidence>
<keyword evidence="1 10" id="KW-1003">Cell membrane</keyword>
<dbReference type="GO" id="GO:0030145">
    <property type="term" value="F:manganese ion binding"/>
    <property type="evidence" value="ECO:0007669"/>
    <property type="project" value="UniProtKB-UniRule"/>
</dbReference>
<comment type="similarity">
    <text evidence="10">Belongs to the LpxH family.</text>
</comment>
<name>A0A840L0C8_9BURK</name>
<keyword evidence="2 10" id="KW-0444">Lipid biosynthesis</keyword>
<evidence type="ECO:0000259" key="11">
    <source>
        <dbReference type="Pfam" id="PF00149"/>
    </source>
</evidence>
<dbReference type="Proteomes" id="UP000562027">
    <property type="component" value="Unassembled WGS sequence"/>
</dbReference>
<evidence type="ECO:0000256" key="3">
    <source>
        <dbReference type="ARBA" id="ARBA00022519"/>
    </source>
</evidence>
<feature type="binding site" evidence="10">
    <location>
        <position position="200"/>
    </location>
    <ligand>
        <name>substrate</name>
    </ligand>
</feature>
<dbReference type="PANTHER" id="PTHR34990">
    <property type="entry name" value="UDP-2,3-DIACYLGLUCOSAMINE HYDROLASE-RELATED"/>
    <property type="match status" value="1"/>
</dbReference>
<keyword evidence="4 10" id="KW-0441">Lipid A biosynthesis</keyword>
<feature type="binding site" evidence="10">
    <location>
        <position position="166"/>
    </location>
    <ligand>
        <name>substrate</name>
    </ligand>
</feature>
<protein>
    <recommendedName>
        <fullName evidence="10">UDP-2,3-diacylglucosamine hydrolase</fullName>
        <ecNumber evidence="10">3.6.1.54</ecNumber>
    </recommendedName>
    <alternativeName>
        <fullName evidence="10">UDP-2,3-diacylglucosamine diphosphatase</fullName>
    </alternativeName>
</protein>
<feature type="binding site" evidence="10">
    <location>
        <position position="128"/>
    </location>
    <ligand>
        <name>substrate</name>
    </ligand>
</feature>
<dbReference type="NCBIfam" id="TIGR01854">
    <property type="entry name" value="lipid_A_lpxH"/>
    <property type="match status" value="1"/>
</dbReference>
<feature type="binding site" evidence="10">
    <location>
        <position position="47"/>
    </location>
    <ligand>
        <name>Mn(2+)</name>
        <dbReference type="ChEBI" id="CHEBI:29035"/>
        <label>2</label>
    </ligand>
</feature>
<dbReference type="CDD" id="cd07398">
    <property type="entry name" value="MPP_YbbF-LpxH"/>
    <property type="match status" value="1"/>
</dbReference>
<dbReference type="UniPathway" id="UPA00359">
    <property type="reaction ID" value="UER00480"/>
</dbReference>
<comment type="pathway">
    <text evidence="10">Glycolipid biosynthesis; lipid IV(A) biosynthesis; lipid IV(A) from (3R)-3-hydroxytetradecanoyl-[acyl-carrier-protein] and UDP-N-acetyl-alpha-D-glucosamine: step 4/6.</text>
</comment>
<keyword evidence="6 10" id="KW-0378">Hydrolase</keyword>
<dbReference type="EC" id="3.6.1.54" evidence="10"/>
<feature type="domain" description="Calcineurin-like phosphoesterase" evidence="11">
    <location>
        <begin position="10"/>
        <end position="204"/>
    </location>
</feature>
<accession>A0A840L0C8</accession>
<dbReference type="Gene3D" id="3.60.21.10">
    <property type="match status" value="1"/>
</dbReference>
<feature type="binding site" evidence="10">
    <location>
        <position position="202"/>
    </location>
    <ligand>
        <name>Mn(2+)</name>
        <dbReference type="ChEBI" id="CHEBI:29035"/>
        <label>1</label>
    </ligand>
</feature>
<evidence type="ECO:0000256" key="6">
    <source>
        <dbReference type="ARBA" id="ARBA00022801"/>
    </source>
</evidence>
<comment type="caution">
    <text evidence="12">The sequence shown here is derived from an EMBL/GenBank/DDBJ whole genome shotgun (WGS) entry which is preliminary data.</text>
</comment>
<evidence type="ECO:0000256" key="9">
    <source>
        <dbReference type="ARBA" id="ARBA00023211"/>
    </source>
</evidence>
<comment type="cofactor">
    <cofactor evidence="10">
        <name>Mn(2+)</name>
        <dbReference type="ChEBI" id="CHEBI:29035"/>
    </cofactor>
    <text evidence="10">Binds 2 Mn(2+) ions per subunit in a binuclear metal center.</text>
</comment>
<keyword evidence="9 10" id="KW-0464">Manganese</keyword>
<dbReference type="InterPro" id="IPR004843">
    <property type="entry name" value="Calcineurin-like_PHP"/>
</dbReference>
<evidence type="ECO:0000256" key="8">
    <source>
        <dbReference type="ARBA" id="ARBA00023136"/>
    </source>
</evidence>
<keyword evidence="5 10" id="KW-0479">Metal-binding</keyword>
<comment type="catalytic activity">
    <reaction evidence="10">
        <text>UDP-2-N,3-O-bis[(3R)-3-hydroxytetradecanoyl]-alpha-D-glucosamine + H2O = 2-N,3-O-bis[(3R)-3-hydroxytetradecanoyl]-alpha-D-glucosaminyl 1-phosphate + UMP + 2 H(+)</text>
        <dbReference type="Rhea" id="RHEA:25213"/>
        <dbReference type="ChEBI" id="CHEBI:15377"/>
        <dbReference type="ChEBI" id="CHEBI:15378"/>
        <dbReference type="ChEBI" id="CHEBI:57865"/>
        <dbReference type="ChEBI" id="CHEBI:57957"/>
        <dbReference type="ChEBI" id="CHEBI:78847"/>
        <dbReference type="EC" id="3.6.1.54"/>
    </reaction>
</comment>
<dbReference type="InterPro" id="IPR029052">
    <property type="entry name" value="Metallo-depent_PP-like"/>
</dbReference>
<evidence type="ECO:0000256" key="7">
    <source>
        <dbReference type="ARBA" id="ARBA00023098"/>
    </source>
</evidence>